<reference evidence="5" key="1">
    <citation type="journal article" date="2018" name="Nat. Microbiol.">
        <title>Leveraging single-cell genomics to expand the fungal tree of life.</title>
        <authorList>
            <person name="Ahrendt S.R."/>
            <person name="Quandt C.A."/>
            <person name="Ciobanu D."/>
            <person name="Clum A."/>
            <person name="Salamov A."/>
            <person name="Andreopoulos B."/>
            <person name="Cheng J.F."/>
            <person name="Woyke T."/>
            <person name="Pelin A."/>
            <person name="Henrissat B."/>
            <person name="Reynolds N.K."/>
            <person name="Benny G.L."/>
            <person name="Smith M.E."/>
            <person name="James T.Y."/>
            <person name="Grigoriev I.V."/>
        </authorList>
    </citation>
    <scope>NUCLEOTIDE SEQUENCE [LARGE SCALE GENOMIC DNA]</scope>
</reference>
<gene>
    <name evidence="4" type="ORF">BJ684DRAFT_21229</name>
</gene>
<name>A0A4P9Y0H0_9FUNG</name>
<dbReference type="InterPro" id="IPR035974">
    <property type="entry name" value="Rap/Ran-GAP_sf"/>
</dbReference>
<feature type="compositionally biased region" description="Pro residues" evidence="2">
    <location>
        <begin position="516"/>
        <end position="527"/>
    </location>
</feature>
<dbReference type="Gene3D" id="3.40.50.11210">
    <property type="entry name" value="Rap/Ran-GAP"/>
    <property type="match status" value="1"/>
</dbReference>
<feature type="domain" description="Rap-GAP" evidence="3">
    <location>
        <begin position="987"/>
        <end position="1234"/>
    </location>
</feature>
<feature type="region of interest" description="Disordered" evidence="2">
    <location>
        <begin position="456"/>
        <end position="476"/>
    </location>
</feature>
<feature type="compositionally biased region" description="Low complexity" evidence="2">
    <location>
        <begin position="273"/>
        <end position="282"/>
    </location>
</feature>
<keyword evidence="1" id="KW-0343">GTPase activation</keyword>
<keyword evidence="5" id="KW-1185">Reference proteome</keyword>
<dbReference type="PANTHER" id="PTHR21344">
    <property type="entry name" value="RAL GTPASE-ACTIVATING PROTEIN SUBUNIT BETA"/>
    <property type="match status" value="1"/>
</dbReference>
<dbReference type="SUPFAM" id="SSF111347">
    <property type="entry name" value="Rap/Ran-GAP"/>
    <property type="match status" value="1"/>
</dbReference>
<feature type="region of interest" description="Disordered" evidence="2">
    <location>
        <begin position="681"/>
        <end position="709"/>
    </location>
</feature>
<feature type="compositionally biased region" description="Polar residues" evidence="2">
    <location>
        <begin position="834"/>
        <end position="854"/>
    </location>
</feature>
<proteinExistence type="predicted"/>
<dbReference type="GO" id="GO:0005096">
    <property type="term" value="F:GTPase activator activity"/>
    <property type="evidence" value="ECO:0007669"/>
    <property type="project" value="UniProtKB-KW"/>
</dbReference>
<feature type="region of interest" description="Disordered" evidence="2">
    <location>
        <begin position="909"/>
        <end position="946"/>
    </location>
</feature>
<dbReference type="OrthoDB" id="1749473at2759"/>
<dbReference type="Proteomes" id="UP000267251">
    <property type="component" value="Unassembled WGS sequence"/>
</dbReference>
<feature type="region of interest" description="Disordered" evidence="2">
    <location>
        <begin position="834"/>
        <end position="892"/>
    </location>
</feature>
<dbReference type="AlphaFoldDB" id="A0A4P9Y0H0"/>
<evidence type="ECO:0000259" key="3">
    <source>
        <dbReference type="PROSITE" id="PS50085"/>
    </source>
</evidence>
<feature type="compositionally biased region" description="Low complexity" evidence="2">
    <location>
        <begin position="459"/>
        <end position="476"/>
    </location>
</feature>
<dbReference type="InterPro" id="IPR039930">
    <property type="entry name" value="RALGAPB"/>
</dbReference>
<evidence type="ECO:0000313" key="5">
    <source>
        <dbReference type="Proteomes" id="UP000267251"/>
    </source>
</evidence>
<dbReference type="InterPro" id="IPR000331">
    <property type="entry name" value="Rap/Ran_GAP_dom"/>
</dbReference>
<accession>A0A4P9Y0H0</accession>
<evidence type="ECO:0000313" key="4">
    <source>
        <dbReference type="EMBL" id="RKP12217.1"/>
    </source>
</evidence>
<feature type="compositionally biased region" description="Low complexity" evidence="2">
    <location>
        <begin position="501"/>
        <end position="515"/>
    </location>
</feature>
<protein>
    <recommendedName>
        <fullName evidence="3">Rap-GAP domain-containing protein</fullName>
    </recommendedName>
</protein>
<dbReference type="Pfam" id="PF02145">
    <property type="entry name" value="Rap_GAP"/>
    <property type="match status" value="1"/>
</dbReference>
<dbReference type="EMBL" id="KZ988427">
    <property type="protein sequence ID" value="RKP12217.1"/>
    <property type="molecule type" value="Genomic_DNA"/>
</dbReference>
<sequence length="1278" mass="139067">MSVDGYNARLEVTDHFALFAWKHFIPLIGSVDGLSSANFHRIVLGMRQIIEAFQAVGQKSPSSSAPPPTGNTLLRLLGDWLLSACVAYPTSPSYNQGRVEAYSAVCLILTQSSPSSSSKSEWDAGFVERFLEVLAHGLRHDTTLPILLLESPDLFASDLPGLRSLIPDYLTALSRILPRLSPDFTPRVPLPRLRLAAIQLTACLLCIPNLFATRALPPSWSYPKLSKTSFSDSASSEDSMEALVVSLLRTLYDPRETPKGGDTSQPSSPPESSPSSVLVSSSSTSSTKTYYHLKSVLMEMLVCSLTSEVSSYNLRYLLHLIAIFVTEDVSLCPGLVGVVIKAISEKLLTFDLPQEVTLTALASLHQFSPLYPYVAQDSRNCARELVLSICRFLGTMMAREHLLRNVRVIARAYECLMAWILVGDWILGDADCLRTVIATMDLGLAAQDREPELVAHMDPMSSSPAPGHAHSSSAFPASSSTSNLLFQGSSFTFPTAPTPGAPTLSTQGQGQAQTAAPPPPSPTPPLPLSSSAYIPPMHQSNPSTPTPIAAPSPPIPASPPPPSMSTVRSRPRSRFYPLGASSIQDHSGPVPSTPSPVPVIPMDSQGSYENTGGDSPFSGFGLSSVNSSPSTDSSYSTSSSILPHPMSQASMKHRIQAGLRMVGEAAEAASTRLVRHLGTVDQGTKADSGAGREGNWWADGRPSRWEGEGQDTADLEKWLLQRKRLVEASREQVSKDLVIGDHITLTTSSSSSSHVDLTSLGPVPVQYYLIEDHLILGISLLDPPSSSSSSHGTDEETSLKLRVVTRDVTGKSVWRLAKTLGLPSSVLRERALSTSLSGDRGEWNSSRDCLTNDTQGKRRDRLTGSSSPSTMNSLFQDVGDHQTHPELSFPIPGSSSKVYYDLFYPSDQEDIDGHDDHDDANGEDSSPKTLPIPPPKAKEPGIINPSDLESGEVERLLLAELGFMPDLHSAQRILSLPTGDDLLALLKDIDHTYRENLCLSVTVLYAQSARETSFPELLKPLEAPPAELTSFVESLGWMVQVGNHPGFTGMLDPSVCREAAYFSDQEVEVIYHTPALWNPCPSPETPVDRFTRITSRDRVCVLWVEEDAFSVPQLLQHMPSNFIICIILQPLRRTPDLFVVRIGISNAGVQGRNHLTAALVEDRMSIGPLVDGMVISKHILGSVTRNTIISAHKTFLEVSQDEIVNPLILRRNAIQRLSLMYQDQRSLETLYENLLGASIRPIPIPPPHRGSVERCWMFRILERIQVLGRLGTPELGDT</sequence>
<evidence type="ECO:0000256" key="2">
    <source>
        <dbReference type="SAM" id="MobiDB-lite"/>
    </source>
</evidence>
<dbReference type="PANTHER" id="PTHR21344:SF1">
    <property type="entry name" value="RAL GTPASE-ACTIVATING PROTEIN SUBUNIT BETA"/>
    <property type="match status" value="1"/>
</dbReference>
<dbReference type="PROSITE" id="PS50085">
    <property type="entry name" value="RAPGAP"/>
    <property type="match status" value="1"/>
</dbReference>
<organism evidence="4 5">
    <name type="scientific">Piptocephalis cylindrospora</name>
    <dbReference type="NCBI Taxonomy" id="1907219"/>
    <lineage>
        <taxon>Eukaryota</taxon>
        <taxon>Fungi</taxon>
        <taxon>Fungi incertae sedis</taxon>
        <taxon>Zoopagomycota</taxon>
        <taxon>Zoopagomycotina</taxon>
        <taxon>Zoopagomycetes</taxon>
        <taxon>Zoopagales</taxon>
        <taxon>Piptocephalidaceae</taxon>
        <taxon>Piptocephalis</taxon>
    </lineage>
</organism>
<feature type="region of interest" description="Disordered" evidence="2">
    <location>
        <begin position="489"/>
        <end position="649"/>
    </location>
</feature>
<feature type="compositionally biased region" description="Polar residues" evidence="2">
    <location>
        <begin position="863"/>
        <end position="875"/>
    </location>
</feature>
<dbReference type="GO" id="GO:0051056">
    <property type="term" value="P:regulation of small GTPase mediated signal transduction"/>
    <property type="evidence" value="ECO:0007669"/>
    <property type="project" value="InterPro"/>
</dbReference>
<feature type="compositionally biased region" description="Low complexity" evidence="2">
    <location>
        <begin position="623"/>
        <end position="640"/>
    </location>
</feature>
<feature type="compositionally biased region" description="Pro residues" evidence="2">
    <location>
        <begin position="544"/>
        <end position="563"/>
    </location>
</feature>
<evidence type="ECO:0000256" key="1">
    <source>
        <dbReference type="ARBA" id="ARBA00022468"/>
    </source>
</evidence>
<feature type="region of interest" description="Disordered" evidence="2">
    <location>
        <begin position="255"/>
        <end position="282"/>
    </location>
</feature>
<feature type="compositionally biased region" description="Polar residues" evidence="2">
    <location>
        <begin position="604"/>
        <end position="613"/>
    </location>
</feature>